<dbReference type="Proteomes" id="UP001062846">
    <property type="component" value="Chromosome 5"/>
</dbReference>
<proteinExistence type="predicted"/>
<reference evidence="1" key="1">
    <citation type="submission" date="2022-02" db="EMBL/GenBank/DDBJ databases">
        <title>Plant Genome Project.</title>
        <authorList>
            <person name="Zhang R.-G."/>
        </authorList>
    </citation>
    <scope>NUCLEOTIDE SEQUENCE</scope>
    <source>
        <strain evidence="1">AT1</strain>
    </source>
</reference>
<gene>
    <name evidence="1" type="ORF">RHMOL_Rhmol05G0023100</name>
</gene>
<dbReference type="EMBL" id="CM046392">
    <property type="protein sequence ID" value="KAI8553525.1"/>
    <property type="molecule type" value="Genomic_DNA"/>
</dbReference>
<name>A0ACC0NJZ3_RHOML</name>
<comment type="caution">
    <text evidence="1">The sequence shown here is derived from an EMBL/GenBank/DDBJ whole genome shotgun (WGS) entry which is preliminary data.</text>
</comment>
<accession>A0ACC0NJZ3</accession>
<organism evidence="1 2">
    <name type="scientific">Rhododendron molle</name>
    <name type="common">Chinese azalea</name>
    <name type="synonym">Azalea mollis</name>
    <dbReference type="NCBI Taxonomy" id="49168"/>
    <lineage>
        <taxon>Eukaryota</taxon>
        <taxon>Viridiplantae</taxon>
        <taxon>Streptophyta</taxon>
        <taxon>Embryophyta</taxon>
        <taxon>Tracheophyta</taxon>
        <taxon>Spermatophyta</taxon>
        <taxon>Magnoliopsida</taxon>
        <taxon>eudicotyledons</taxon>
        <taxon>Gunneridae</taxon>
        <taxon>Pentapetalae</taxon>
        <taxon>asterids</taxon>
        <taxon>Ericales</taxon>
        <taxon>Ericaceae</taxon>
        <taxon>Ericoideae</taxon>
        <taxon>Rhodoreae</taxon>
        <taxon>Rhododendron</taxon>
    </lineage>
</organism>
<protein>
    <submittedName>
        <fullName evidence="1">Uncharacterized protein</fullName>
    </submittedName>
</protein>
<evidence type="ECO:0000313" key="2">
    <source>
        <dbReference type="Proteomes" id="UP001062846"/>
    </source>
</evidence>
<evidence type="ECO:0000313" key="1">
    <source>
        <dbReference type="EMBL" id="KAI8553525.1"/>
    </source>
</evidence>
<sequence>MPPHQEPEIRRVHLGVAVLRILALGTTDVQSFDFIDAPNAIAIDIAIRNLIQLGAVLMKNDVLKLTTDVLKLVVLGIEPSLGKLILECFEHCLGKEGLLLAAVMANASTIFCRVVFGDILSIFNQISVM</sequence>
<keyword evidence="2" id="KW-1185">Reference proteome</keyword>